<dbReference type="InterPro" id="IPR002645">
    <property type="entry name" value="STAS_dom"/>
</dbReference>
<evidence type="ECO:0000313" key="4">
    <source>
        <dbReference type="Proteomes" id="UP001058003"/>
    </source>
</evidence>
<evidence type="ECO:0000256" key="1">
    <source>
        <dbReference type="SAM" id="MobiDB-lite"/>
    </source>
</evidence>
<name>A0A9Q9IMZ3_9ACTN</name>
<dbReference type="EMBL" id="CP073767">
    <property type="protein sequence ID" value="UWZ58611.1"/>
    <property type="molecule type" value="Genomic_DNA"/>
</dbReference>
<evidence type="ECO:0000313" key="3">
    <source>
        <dbReference type="EMBL" id="UWZ58611.1"/>
    </source>
</evidence>
<protein>
    <submittedName>
        <fullName evidence="3">STAS domain-containing protein</fullName>
    </submittedName>
</protein>
<evidence type="ECO:0000259" key="2">
    <source>
        <dbReference type="PROSITE" id="PS50801"/>
    </source>
</evidence>
<dbReference type="InterPro" id="IPR036513">
    <property type="entry name" value="STAS_dom_sf"/>
</dbReference>
<dbReference type="Proteomes" id="UP001058003">
    <property type="component" value="Chromosome"/>
</dbReference>
<dbReference type="Pfam" id="PF01740">
    <property type="entry name" value="STAS"/>
    <property type="match status" value="1"/>
</dbReference>
<reference evidence="3" key="1">
    <citation type="submission" date="2021-04" db="EMBL/GenBank/DDBJ databases">
        <title>Dactylosporangium aurantiacum NRRL B-8018 full assembly.</title>
        <authorList>
            <person name="Hartkoorn R.C."/>
            <person name="Beaudoing E."/>
            <person name="Hot D."/>
        </authorList>
    </citation>
    <scope>NUCLEOTIDE SEQUENCE</scope>
    <source>
        <strain evidence="3">NRRL B-8018</strain>
    </source>
</reference>
<dbReference type="SUPFAM" id="SSF52091">
    <property type="entry name" value="SpoIIaa-like"/>
    <property type="match status" value="1"/>
</dbReference>
<feature type="domain" description="STAS" evidence="2">
    <location>
        <begin position="29"/>
        <end position="125"/>
    </location>
</feature>
<dbReference type="PROSITE" id="PS50801">
    <property type="entry name" value="STAS"/>
    <property type="match status" value="1"/>
</dbReference>
<dbReference type="KEGG" id="daur:Daura_22020"/>
<accession>A0A9Q9IMZ3</accession>
<gene>
    <name evidence="3" type="ORF">Daura_22020</name>
</gene>
<dbReference type="AlphaFoldDB" id="A0A9Q9IMZ3"/>
<sequence length="151" mass="16483">MTPTPGGTMHTIVEAPTVPQVEVLVTEALDTQVALRLRPVLDDAVALHPSHLIVDLTGCPRLDAAGIDLLVDVHRRVWADGGRLTLRGMSARLYRLLEIARVDRVLHTASAPPGYQPQHRATRRAPASSPDDSHRTSPAEEVRWWEPASSG</sequence>
<feature type="region of interest" description="Disordered" evidence="1">
    <location>
        <begin position="109"/>
        <end position="151"/>
    </location>
</feature>
<proteinExistence type="predicted"/>
<feature type="compositionally biased region" description="Basic and acidic residues" evidence="1">
    <location>
        <begin position="131"/>
        <end position="144"/>
    </location>
</feature>
<dbReference type="RefSeq" id="WP_162189938.1">
    <property type="nucleotide sequence ID" value="NZ_CP073767.1"/>
</dbReference>
<dbReference type="CDD" id="cd07043">
    <property type="entry name" value="STAS_anti-anti-sigma_factors"/>
    <property type="match status" value="1"/>
</dbReference>
<organism evidence="3 4">
    <name type="scientific">Dactylosporangium aurantiacum</name>
    <dbReference type="NCBI Taxonomy" id="35754"/>
    <lineage>
        <taxon>Bacteria</taxon>
        <taxon>Bacillati</taxon>
        <taxon>Actinomycetota</taxon>
        <taxon>Actinomycetes</taxon>
        <taxon>Micromonosporales</taxon>
        <taxon>Micromonosporaceae</taxon>
        <taxon>Dactylosporangium</taxon>
    </lineage>
</organism>
<dbReference type="Gene3D" id="3.30.750.24">
    <property type="entry name" value="STAS domain"/>
    <property type="match status" value="1"/>
</dbReference>
<keyword evidence="4" id="KW-1185">Reference proteome</keyword>